<comment type="caution">
    <text evidence="1">The sequence shown here is derived from an EMBL/GenBank/DDBJ whole genome shotgun (WGS) entry which is preliminary data.</text>
</comment>
<dbReference type="Proteomes" id="UP001293718">
    <property type="component" value="Unassembled WGS sequence"/>
</dbReference>
<dbReference type="RefSeq" id="WP_322465770.1">
    <property type="nucleotide sequence ID" value="NZ_JAXOJX010000018.1"/>
</dbReference>
<organism evidence="1 2">
    <name type="scientific">Azohydromonas lata</name>
    <dbReference type="NCBI Taxonomy" id="45677"/>
    <lineage>
        <taxon>Bacteria</taxon>
        <taxon>Pseudomonadati</taxon>
        <taxon>Pseudomonadota</taxon>
        <taxon>Betaproteobacteria</taxon>
        <taxon>Burkholderiales</taxon>
        <taxon>Sphaerotilaceae</taxon>
        <taxon>Azohydromonas</taxon>
    </lineage>
</organism>
<dbReference type="EMBL" id="JAXOJX010000018">
    <property type="protein sequence ID" value="MDZ5457467.1"/>
    <property type="molecule type" value="Genomic_DNA"/>
</dbReference>
<name>A0ABU5IEB7_9BURK</name>
<reference evidence="1 2" key="1">
    <citation type="submission" date="2023-11" db="EMBL/GenBank/DDBJ databases">
        <title>Draft genome of Azohydromonas lata strain H1 (DSM1123), a polyhydroxyalkanoate producer.</title>
        <authorList>
            <person name="Traversa D."/>
            <person name="D'Addabbo P."/>
            <person name="Pazzani C."/>
            <person name="Manzari C."/>
            <person name="Chiara M."/>
            <person name="Scrascia M."/>
        </authorList>
    </citation>
    <scope>NUCLEOTIDE SEQUENCE [LARGE SCALE GENOMIC DNA]</scope>
    <source>
        <strain evidence="1 2">H1</strain>
    </source>
</reference>
<keyword evidence="2" id="KW-1185">Reference proteome</keyword>
<proteinExistence type="predicted"/>
<evidence type="ECO:0000313" key="2">
    <source>
        <dbReference type="Proteomes" id="UP001293718"/>
    </source>
</evidence>
<sequence>MSAFAAASAMAQNDPANDAEVEMGSAPAVTSPQSAGKHCVAELQPMAEGAKASAMGKVECHATFAAAMAAATQNTVALAADATPQSLKESDVAAAATRVIGVDYDGRYYGGASFIWYANNIYGCYGGRSYVANMPGAFNNRLTSTRGFNGCNRNTSYDGYWQTGDWVRCFPNCYFVGSFMNNRASSKRWSW</sequence>
<protein>
    <submittedName>
        <fullName evidence="1">Uncharacterized protein</fullName>
    </submittedName>
</protein>
<evidence type="ECO:0000313" key="1">
    <source>
        <dbReference type="EMBL" id="MDZ5457467.1"/>
    </source>
</evidence>
<accession>A0ABU5IEB7</accession>
<gene>
    <name evidence="1" type="ORF">SM757_12880</name>
</gene>